<protein>
    <recommendedName>
        <fullName evidence="2">Nucleotide-binding alpha-beta plait domain-containing protein</fullName>
    </recommendedName>
</protein>
<name>A0A699VLB1_TANCI</name>
<gene>
    <name evidence="1" type="ORF">Tci_907956</name>
</gene>
<dbReference type="EMBL" id="BKCJ011465699">
    <property type="protein sequence ID" value="GFD35987.1"/>
    <property type="molecule type" value="Genomic_DNA"/>
</dbReference>
<feature type="non-terminal residue" evidence="1">
    <location>
        <position position="114"/>
    </location>
</feature>
<comment type="caution">
    <text evidence="1">The sequence shown here is derived from an EMBL/GenBank/DDBJ whole genome shotgun (WGS) entry which is preliminary data.</text>
</comment>
<dbReference type="AlphaFoldDB" id="A0A699VLB1"/>
<organism evidence="1">
    <name type="scientific">Tanacetum cinerariifolium</name>
    <name type="common">Dalmatian daisy</name>
    <name type="synonym">Chrysanthemum cinerariifolium</name>
    <dbReference type="NCBI Taxonomy" id="118510"/>
    <lineage>
        <taxon>Eukaryota</taxon>
        <taxon>Viridiplantae</taxon>
        <taxon>Streptophyta</taxon>
        <taxon>Embryophyta</taxon>
        <taxon>Tracheophyta</taxon>
        <taxon>Spermatophyta</taxon>
        <taxon>Magnoliopsida</taxon>
        <taxon>eudicotyledons</taxon>
        <taxon>Gunneridae</taxon>
        <taxon>Pentapetalae</taxon>
        <taxon>asterids</taxon>
        <taxon>campanulids</taxon>
        <taxon>Asterales</taxon>
        <taxon>Asteraceae</taxon>
        <taxon>Asteroideae</taxon>
        <taxon>Anthemideae</taxon>
        <taxon>Anthemidinae</taxon>
        <taxon>Tanacetum</taxon>
    </lineage>
</organism>
<proteinExistence type="predicted"/>
<evidence type="ECO:0008006" key="2">
    <source>
        <dbReference type="Google" id="ProtNLM"/>
    </source>
</evidence>
<sequence length="114" mass="13252">MKGLYGWRLRAFHVSGGLEIHLAVPHRIASRWGTLLNEEELEEEGYHSNKICIHVEGEIDREEVLETNFEEVPDKSIFEGNSVRHNDVYSEDSFGIYEVLNKKRDGKNIDDKHE</sequence>
<evidence type="ECO:0000313" key="1">
    <source>
        <dbReference type="EMBL" id="GFD35987.1"/>
    </source>
</evidence>
<reference evidence="1" key="1">
    <citation type="journal article" date="2019" name="Sci. Rep.">
        <title>Draft genome of Tanacetum cinerariifolium, the natural source of mosquito coil.</title>
        <authorList>
            <person name="Yamashiro T."/>
            <person name="Shiraishi A."/>
            <person name="Satake H."/>
            <person name="Nakayama K."/>
        </authorList>
    </citation>
    <scope>NUCLEOTIDE SEQUENCE</scope>
</reference>
<accession>A0A699VLB1</accession>